<dbReference type="AlphaFoldDB" id="A0A9Q1K5B5"/>
<dbReference type="InterPro" id="IPR032867">
    <property type="entry name" value="DYW_dom"/>
</dbReference>
<evidence type="ECO:0000313" key="4">
    <source>
        <dbReference type="EMBL" id="KAJ8436683.1"/>
    </source>
</evidence>
<gene>
    <name evidence="4" type="ORF">Cgig2_025513</name>
</gene>
<feature type="transmembrane region" description="Helical" evidence="2">
    <location>
        <begin position="298"/>
        <end position="322"/>
    </location>
</feature>
<dbReference type="OrthoDB" id="185373at2759"/>
<dbReference type="InterPro" id="IPR046960">
    <property type="entry name" value="PPR_At4g14850-like_plant"/>
</dbReference>
<dbReference type="GO" id="GO:0009451">
    <property type="term" value="P:RNA modification"/>
    <property type="evidence" value="ECO:0007669"/>
    <property type="project" value="InterPro"/>
</dbReference>
<dbReference type="InterPro" id="IPR046848">
    <property type="entry name" value="E_motif"/>
</dbReference>
<dbReference type="InterPro" id="IPR046849">
    <property type="entry name" value="E2_motif"/>
</dbReference>
<keyword evidence="2" id="KW-1133">Transmembrane helix</keyword>
<dbReference type="Pfam" id="PF20431">
    <property type="entry name" value="E_motif"/>
    <property type="match status" value="1"/>
</dbReference>
<organism evidence="4 5">
    <name type="scientific">Carnegiea gigantea</name>
    <dbReference type="NCBI Taxonomy" id="171969"/>
    <lineage>
        <taxon>Eukaryota</taxon>
        <taxon>Viridiplantae</taxon>
        <taxon>Streptophyta</taxon>
        <taxon>Embryophyta</taxon>
        <taxon>Tracheophyta</taxon>
        <taxon>Spermatophyta</taxon>
        <taxon>Magnoliopsida</taxon>
        <taxon>eudicotyledons</taxon>
        <taxon>Gunneridae</taxon>
        <taxon>Pentapetalae</taxon>
        <taxon>Caryophyllales</taxon>
        <taxon>Cactineae</taxon>
        <taxon>Cactaceae</taxon>
        <taxon>Cactoideae</taxon>
        <taxon>Echinocereeae</taxon>
        <taxon>Carnegiea</taxon>
    </lineage>
</organism>
<comment type="caution">
    <text evidence="4">The sequence shown here is derived from an EMBL/GenBank/DDBJ whole genome shotgun (WGS) entry which is preliminary data.</text>
</comment>
<sequence>MPFTPNVYIGNVELVEETSKRIQNVGPESSGSFVLLSNLYSWLGRWEVVASVRIMQRDQGFKKSPGCSWIDINGTLHTFTDGDRFHPQSEQIYQKLDELLAGMKKLEYQAFLAFVFQDVEDEEKEHILLHHSEKLAIAFAIISLSPGQPIFVTKNLRVCGDCHDAIKYIALVTKREIIVRDIGRFHHFKDGMANLITGSQSSLLFPQLHAHATLVGRGPLSIGYGGVSISFYCRPIGSSRTKSKNSLILPMFTLSHHNLCLQKGFGASLISRASRDEGSDESNAKKGKALFMSQKFTLAYAALVGLGVGLGLSAALLVVMGLQFKNSQ</sequence>
<reference evidence="4" key="1">
    <citation type="submission" date="2022-04" db="EMBL/GenBank/DDBJ databases">
        <title>Carnegiea gigantea Genome sequencing and assembly v2.</title>
        <authorList>
            <person name="Copetti D."/>
            <person name="Sanderson M.J."/>
            <person name="Burquez A."/>
            <person name="Wojciechowski M.F."/>
        </authorList>
    </citation>
    <scope>NUCLEOTIDE SEQUENCE</scope>
    <source>
        <strain evidence="4">SGP5-SGP5p</strain>
        <tissue evidence="4">Aerial part</tissue>
    </source>
</reference>
<dbReference type="Pfam" id="PF20430">
    <property type="entry name" value="Eplus_motif"/>
    <property type="match status" value="1"/>
</dbReference>
<keyword evidence="2" id="KW-0472">Membrane</keyword>
<evidence type="ECO:0000313" key="5">
    <source>
        <dbReference type="Proteomes" id="UP001153076"/>
    </source>
</evidence>
<evidence type="ECO:0000256" key="2">
    <source>
        <dbReference type="SAM" id="Phobius"/>
    </source>
</evidence>
<evidence type="ECO:0000256" key="1">
    <source>
        <dbReference type="ARBA" id="ARBA00006643"/>
    </source>
</evidence>
<evidence type="ECO:0000259" key="3">
    <source>
        <dbReference type="Pfam" id="PF14432"/>
    </source>
</evidence>
<dbReference type="GO" id="GO:0008270">
    <property type="term" value="F:zinc ion binding"/>
    <property type="evidence" value="ECO:0007669"/>
    <property type="project" value="InterPro"/>
</dbReference>
<comment type="similarity">
    <text evidence="1">Belongs to the PPR family. PCMP-H subfamily.</text>
</comment>
<keyword evidence="5" id="KW-1185">Reference proteome</keyword>
<dbReference type="PANTHER" id="PTHR47926:SF536">
    <property type="entry name" value="DYW DOMAIN-CONTAINING PROTEIN"/>
    <property type="match status" value="1"/>
</dbReference>
<feature type="domain" description="DYW" evidence="3">
    <location>
        <begin position="108"/>
        <end position="193"/>
    </location>
</feature>
<dbReference type="GO" id="GO:0003723">
    <property type="term" value="F:RNA binding"/>
    <property type="evidence" value="ECO:0007669"/>
    <property type="project" value="InterPro"/>
</dbReference>
<dbReference type="Pfam" id="PF14432">
    <property type="entry name" value="DYW_deaminase"/>
    <property type="match status" value="1"/>
</dbReference>
<name>A0A9Q1K5B5_9CARY</name>
<dbReference type="Proteomes" id="UP001153076">
    <property type="component" value="Unassembled WGS sequence"/>
</dbReference>
<proteinExistence type="inferred from homology"/>
<protein>
    <recommendedName>
        <fullName evidence="3">DYW domain-containing protein</fullName>
    </recommendedName>
</protein>
<keyword evidence="2" id="KW-0812">Transmembrane</keyword>
<dbReference type="PANTHER" id="PTHR47926">
    <property type="entry name" value="PENTATRICOPEPTIDE REPEAT-CONTAINING PROTEIN"/>
    <property type="match status" value="1"/>
</dbReference>
<accession>A0A9Q1K5B5</accession>
<dbReference type="EMBL" id="JAKOGI010000334">
    <property type="protein sequence ID" value="KAJ8436683.1"/>
    <property type="molecule type" value="Genomic_DNA"/>
</dbReference>